<keyword evidence="1" id="KW-0472">Membrane</keyword>
<evidence type="ECO:0000313" key="2">
    <source>
        <dbReference type="EMBL" id="CAH2036568.1"/>
    </source>
</evidence>
<sequence length="272" mass="30628">MTYVTLSNALHALLITAILLALIFVELAGNRDDNDTLPVASPAPSQKTQKTTRPDFRLLLFGGLFVGYLVTKVWEMTITRDSLAYKKFWDDVSLLIGCASLVAAVYIIAIKFTYCVLAPAYGAVVMGWGLSRCGLLKWFHIPIQAHTIKQREFDESLRNADPLLPIRDYEAAIVIIDSKKEKLDEASEKALIFKSRMDDCLKEWDRMISNVRKGRATETTTILPVTTVTDPESICLVVASNTSVWRMPIRFLPSLTRNQEGFHQLLDGHHDR</sequence>
<dbReference type="AlphaFoldDB" id="A0AAU9R9N8"/>
<proteinExistence type="predicted"/>
<feature type="transmembrane region" description="Helical" evidence="1">
    <location>
        <begin position="6"/>
        <end position="25"/>
    </location>
</feature>
<evidence type="ECO:0000256" key="1">
    <source>
        <dbReference type="SAM" id="Phobius"/>
    </source>
</evidence>
<feature type="transmembrane region" description="Helical" evidence="1">
    <location>
        <begin position="94"/>
        <end position="117"/>
    </location>
</feature>
<evidence type="ECO:0000313" key="3">
    <source>
        <dbReference type="Proteomes" id="UP000836841"/>
    </source>
</evidence>
<dbReference type="EMBL" id="OU466857">
    <property type="protein sequence ID" value="CAH2036568.1"/>
    <property type="molecule type" value="Genomic_DNA"/>
</dbReference>
<accession>A0AAU9R9N8</accession>
<keyword evidence="1" id="KW-0812">Transmembrane</keyword>
<reference evidence="2 3" key="1">
    <citation type="submission" date="2022-03" db="EMBL/GenBank/DDBJ databases">
        <authorList>
            <person name="Nunn A."/>
            <person name="Chopra R."/>
            <person name="Nunn A."/>
            <person name="Contreras Garrido A."/>
        </authorList>
    </citation>
    <scope>NUCLEOTIDE SEQUENCE [LARGE SCALE GENOMIC DNA]</scope>
</reference>
<dbReference type="Proteomes" id="UP000836841">
    <property type="component" value="Chromosome 1"/>
</dbReference>
<organism evidence="2 3">
    <name type="scientific">Thlaspi arvense</name>
    <name type="common">Field penny-cress</name>
    <dbReference type="NCBI Taxonomy" id="13288"/>
    <lineage>
        <taxon>Eukaryota</taxon>
        <taxon>Viridiplantae</taxon>
        <taxon>Streptophyta</taxon>
        <taxon>Embryophyta</taxon>
        <taxon>Tracheophyta</taxon>
        <taxon>Spermatophyta</taxon>
        <taxon>Magnoliopsida</taxon>
        <taxon>eudicotyledons</taxon>
        <taxon>Gunneridae</taxon>
        <taxon>Pentapetalae</taxon>
        <taxon>rosids</taxon>
        <taxon>malvids</taxon>
        <taxon>Brassicales</taxon>
        <taxon>Brassicaceae</taxon>
        <taxon>Thlaspideae</taxon>
        <taxon>Thlaspi</taxon>
    </lineage>
</organism>
<name>A0AAU9R9N8_THLAR</name>
<feature type="transmembrane region" description="Helical" evidence="1">
    <location>
        <begin position="56"/>
        <end position="74"/>
    </location>
</feature>
<protein>
    <submittedName>
        <fullName evidence="2">Uncharacterized protein</fullName>
    </submittedName>
</protein>
<gene>
    <name evidence="2" type="ORF">TAV2_LOCUS1029</name>
</gene>
<keyword evidence="3" id="KW-1185">Reference proteome</keyword>
<keyword evidence="1" id="KW-1133">Transmembrane helix</keyword>